<dbReference type="Proteomes" id="UP000199031">
    <property type="component" value="Unassembled WGS sequence"/>
</dbReference>
<dbReference type="InterPro" id="IPR000836">
    <property type="entry name" value="PRTase_dom"/>
</dbReference>
<sequence length="175" mass="19368">MQNKTILTPEVSEEKFHRMALEVAENLSEDNTELIIIGIEGAGKFGIEGAGNLIAAKVATHLKKYISIPVKTISLHLDKQKPAVITLSEEINFDDKNVLLVDDVSNSGKTLMYALKPFMQYHPKRIQTLVLVERMHKQFPIKPDYVGYSIATAPDDYVQVEEVNGNVSASIASGE</sequence>
<dbReference type="PANTHER" id="PTHR11608:SF0">
    <property type="entry name" value="BIFUNCTIONAL PROTEIN PYRR"/>
    <property type="match status" value="1"/>
</dbReference>
<dbReference type="OrthoDB" id="664757at2"/>
<dbReference type="InterPro" id="IPR050137">
    <property type="entry name" value="PyrR_bifunctional"/>
</dbReference>
<dbReference type="GO" id="GO:0016757">
    <property type="term" value="F:glycosyltransferase activity"/>
    <property type="evidence" value="ECO:0007669"/>
    <property type="project" value="UniProtKB-KW"/>
</dbReference>
<dbReference type="Gene3D" id="3.40.50.2020">
    <property type="match status" value="1"/>
</dbReference>
<evidence type="ECO:0000259" key="1">
    <source>
        <dbReference type="Pfam" id="PF00156"/>
    </source>
</evidence>
<keyword evidence="3" id="KW-1185">Reference proteome</keyword>
<feature type="domain" description="Phosphoribosyltransferase" evidence="1">
    <location>
        <begin position="45"/>
        <end position="157"/>
    </location>
</feature>
<dbReference type="EMBL" id="FOXQ01000004">
    <property type="protein sequence ID" value="SFQ04391.1"/>
    <property type="molecule type" value="Genomic_DNA"/>
</dbReference>
<keyword evidence="2" id="KW-0808">Transferase</keyword>
<gene>
    <name evidence="2" type="ORF">SAMN05444277_104292</name>
</gene>
<dbReference type="PANTHER" id="PTHR11608">
    <property type="entry name" value="BIFUNCTIONAL PROTEIN PYRR"/>
    <property type="match status" value="1"/>
</dbReference>
<dbReference type="SUPFAM" id="SSF53271">
    <property type="entry name" value="PRTase-like"/>
    <property type="match status" value="1"/>
</dbReference>
<proteinExistence type="predicted"/>
<evidence type="ECO:0000313" key="3">
    <source>
        <dbReference type="Proteomes" id="UP000199031"/>
    </source>
</evidence>
<dbReference type="CDD" id="cd06223">
    <property type="entry name" value="PRTases_typeI"/>
    <property type="match status" value="1"/>
</dbReference>
<accession>A0A1I5VAH5</accession>
<dbReference type="Pfam" id="PF00156">
    <property type="entry name" value="Pribosyltran"/>
    <property type="match status" value="1"/>
</dbReference>
<dbReference type="STRING" id="1465490.SAMN05444277_104292"/>
<reference evidence="2 3" key="1">
    <citation type="submission" date="2016-10" db="EMBL/GenBank/DDBJ databases">
        <authorList>
            <person name="de Groot N.N."/>
        </authorList>
    </citation>
    <scope>NUCLEOTIDE SEQUENCE [LARGE SCALE GENOMIC DNA]</scope>
    <source>
        <strain evidence="2 3">DSM 28286</strain>
    </source>
</reference>
<evidence type="ECO:0000313" key="2">
    <source>
        <dbReference type="EMBL" id="SFQ04391.1"/>
    </source>
</evidence>
<dbReference type="AlphaFoldDB" id="A0A1I5VAH5"/>
<dbReference type="RefSeq" id="WP_090657635.1">
    <property type="nucleotide sequence ID" value="NZ_FOXQ01000004.1"/>
</dbReference>
<keyword evidence="2" id="KW-0328">Glycosyltransferase</keyword>
<organism evidence="2 3">
    <name type="scientific">Parafilimonas terrae</name>
    <dbReference type="NCBI Taxonomy" id="1465490"/>
    <lineage>
        <taxon>Bacteria</taxon>
        <taxon>Pseudomonadati</taxon>
        <taxon>Bacteroidota</taxon>
        <taxon>Chitinophagia</taxon>
        <taxon>Chitinophagales</taxon>
        <taxon>Chitinophagaceae</taxon>
        <taxon>Parafilimonas</taxon>
    </lineage>
</organism>
<name>A0A1I5VAH5_9BACT</name>
<dbReference type="InterPro" id="IPR029057">
    <property type="entry name" value="PRTase-like"/>
</dbReference>
<protein>
    <submittedName>
        <fullName evidence="2">Pyrimidine operon attenuation protein / uracil phosphoribosyltransferase</fullName>
    </submittedName>
</protein>